<dbReference type="InterPro" id="IPR000914">
    <property type="entry name" value="SBP_5_dom"/>
</dbReference>
<sequence length="638" mass="70920">MKKWRKLTALLLVLSLVLAMGACSTTETSSTSSGGGTSESSTTETSEPTSETSEESSTTSETSDTETEDTGADMTSYPRNETLYQGGQQWGTPVSNNPMAANPVYGAIAQSDNARVLIWETLYMWNVSDDTAYPLLAAGDYEWNEDQTAITVPLKEVVHWSDGTPFTAADVEATWDAHVNYQSTIGVAYSPYIADIVAVDDYTVEIQANTDNLNRMKVLEYLPKVYVMQKAYLDELAEANGGDATAMKNEPMWDAPHTGPYSPKEQNDQKWVIERDDNYWGQDESMWGKLPVPKYIIHNIYSSNDVAAQAFANGEIDINQSYTANIETFWEDQGLPISTYMQEPPYNAPGVIPSVIFNTQRNGLDQAEVRKAIAMATDYDQIIESAMTGQSPTFEEYPRTIFNWSEAQQSMILDPEALAPLQWEGNDVEGANALLDEAGIVDTNGDGNREYNGEELSFQVECPTGWSDYEAALQIVQEAGKNIGIQIETYFPESAQYTDDLQAGNFDISLVSFSGGISAPWTTFYSYMYGFGGEFPETTVTNYGRYYNPEADELLLELSNSTDETRQLEIYQRLNEIYLTDVPAYGVMYRPNQFMSCYEGVWTNFPNENDGTDPKIPPMMCSDGYGVAALYNLELVDG</sequence>
<dbReference type="Proteomes" id="UP000826793">
    <property type="component" value="Unassembled WGS sequence"/>
</dbReference>
<reference evidence="4" key="1">
    <citation type="journal article" date="2021" name="PeerJ">
        <title>Extensive microbial diversity within the chicken gut microbiome revealed by metagenomics and culture.</title>
        <authorList>
            <person name="Gilroy R."/>
            <person name="Ravi A."/>
            <person name="Getino M."/>
            <person name="Pursley I."/>
            <person name="Horton D.L."/>
            <person name="Alikhan N.F."/>
            <person name="Baker D."/>
            <person name="Gharbi K."/>
            <person name="Hall N."/>
            <person name="Watson M."/>
            <person name="Adriaenssens E.M."/>
            <person name="Foster-Nyarko E."/>
            <person name="Jarju S."/>
            <person name="Secka A."/>
            <person name="Antonio M."/>
            <person name="Oren A."/>
            <person name="Chaudhuri R.R."/>
            <person name="La Ragione R."/>
            <person name="Hildebrand F."/>
            <person name="Pallen M.J."/>
        </authorList>
    </citation>
    <scope>NUCLEOTIDE SEQUENCE</scope>
    <source>
        <strain evidence="4">CHK185-1770</strain>
    </source>
</reference>
<dbReference type="PROSITE" id="PS51257">
    <property type="entry name" value="PROKAR_LIPOPROTEIN"/>
    <property type="match status" value="1"/>
</dbReference>
<dbReference type="PANTHER" id="PTHR30290:SF82">
    <property type="entry name" value="ABC-TYPE DIPEPTIDE_OLIGOPEPTIDE TRANSPORT SYSTEM, PERIPLASMIC COMPONENT"/>
    <property type="match status" value="1"/>
</dbReference>
<evidence type="ECO:0000256" key="1">
    <source>
        <dbReference type="SAM" id="MobiDB-lite"/>
    </source>
</evidence>
<feature type="region of interest" description="Disordered" evidence="1">
    <location>
        <begin position="25"/>
        <end position="91"/>
    </location>
</feature>
<evidence type="ECO:0000259" key="3">
    <source>
        <dbReference type="Pfam" id="PF00496"/>
    </source>
</evidence>
<dbReference type="Pfam" id="PF00496">
    <property type="entry name" value="SBP_bac_5"/>
    <property type="match status" value="1"/>
</dbReference>
<evidence type="ECO:0000313" key="4">
    <source>
        <dbReference type="EMBL" id="HJB98340.1"/>
    </source>
</evidence>
<dbReference type="CDD" id="cd08509">
    <property type="entry name" value="PBP2_TmCBP_oligosaccharides_like"/>
    <property type="match status" value="1"/>
</dbReference>
<keyword evidence="2" id="KW-0732">Signal</keyword>
<evidence type="ECO:0000256" key="2">
    <source>
        <dbReference type="SAM" id="SignalP"/>
    </source>
</evidence>
<evidence type="ECO:0000313" key="5">
    <source>
        <dbReference type="Proteomes" id="UP000826793"/>
    </source>
</evidence>
<gene>
    <name evidence="4" type="ORF">H9710_07150</name>
</gene>
<dbReference type="PANTHER" id="PTHR30290">
    <property type="entry name" value="PERIPLASMIC BINDING COMPONENT OF ABC TRANSPORTER"/>
    <property type="match status" value="1"/>
</dbReference>
<feature type="compositionally biased region" description="Polar residues" evidence="1">
    <location>
        <begin position="77"/>
        <end position="91"/>
    </location>
</feature>
<name>A0A9D2SF16_9FIRM</name>
<dbReference type="EMBL" id="DWXG01000054">
    <property type="protein sequence ID" value="HJB98340.1"/>
    <property type="molecule type" value="Genomic_DNA"/>
</dbReference>
<feature type="compositionally biased region" description="Low complexity" evidence="1">
    <location>
        <begin position="25"/>
        <end position="62"/>
    </location>
</feature>
<dbReference type="InterPro" id="IPR039424">
    <property type="entry name" value="SBP_5"/>
</dbReference>
<dbReference type="GO" id="GO:1904680">
    <property type="term" value="F:peptide transmembrane transporter activity"/>
    <property type="evidence" value="ECO:0007669"/>
    <property type="project" value="TreeGrafter"/>
</dbReference>
<comment type="caution">
    <text evidence="4">The sequence shown here is derived from an EMBL/GenBank/DDBJ whole genome shotgun (WGS) entry which is preliminary data.</text>
</comment>
<reference evidence="4" key="2">
    <citation type="submission" date="2021-04" db="EMBL/GenBank/DDBJ databases">
        <authorList>
            <person name="Gilroy R."/>
        </authorList>
    </citation>
    <scope>NUCLEOTIDE SEQUENCE</scope>
    <source>
        <strain evidence="4">CHK185-1770</strain>
    </source>
</reference>
<dbReference type="Gene3D" id="3.10.105.10">
    <property type="entry name" value="Dipeptide-binding Protein, Domain 3"/>
    <property type="match status" value="1"/>
</dbReference>
<dbReference type="SUPFAM" id="SSF53850">
    <property type="entry name" value="Periplasmic binding protein-like II"/>
    <property type="match status" value="1"/>
</dbReference>
<feature type="signal peptide" evidence="2">
    <location>
        <begin position="1"/>
        <end position="21"/>
    </location>
</feature>
<protein>
    <submittedName>
        <fullName evidence="4">ABC transporter substrate-binding protein</fullName>
    </submittedName>
</protein>
<dbReference type="AlphaFoldDB" id="A0A9D2SF16"/>
<dbReference type="Gene3D" id="3.90.76.10">
    <property type="entry name" value="Dipeptide-binding Protein, Domain 1"/>
    <property type="match status" value="1"/>
</dbReference>
<feature type="chain" id="PRO_5038429023" evidence="2">
    <location>
        <begin position="22"/>
        <end position="638"/>
    </location>
</feature>
<accession>A0A9D2SF16</accession>
<organism evidence="4 5">
    <name type="scientific">Candidatus Acutalibacter pullicola</name>
    <dbReference type="NCBI Taxonomy" id="2838417"/>
    <lineage>
        <taxon>Bacteria</taxon>
        <taxon>Bacillati</taxon>
        <taxon>Bacillota</taxon>
        <taxon>Clostridia</taxon>
        <taxon>Eubacteriales</taxon>
        <taxon>Acutalibacteraceae</taxon>
        <taxon>Acutalibacter</taxon>
    </lineage>
</organism>
<feature type="domain" description="Solute-binding protein family 5" evidence="3">
    <location>
        <begin position="133"/>
        <end position="531"/>
    </location>
</feature>
<proteinExistence type="predicted"/>
<dbReference type="Gene3D" id="3.40.190.10">
    <property type="entry name" value="Periplasmic binding protein-like II"/>
    <property type="match status" value="1"/>
</dbReference>
<dbReference type="GO" id="GO:0015833">
    <property type="term" value="P:peptide transport"/>
    <property type="evidence" value="ECO:0007669"/>
    <property type="project" value="TreeGrafter"/>
</dbReference>